<dbReference type="OrthoDB" id="9154889at2"/>
<keyword evidence="2" id="KW-1185">Reference proteome</keyword>
<dbReference type="Proteomes" id="UP000266327">
    <property type="component" value="Unassembled WGS sequence"/>
</dbReference>
<gene>
    <name evidence="1" type="ORF">D3878_20535</name>
</gene>
<organism evidence="1 2">
    <name type="scientific">Noviherbaspirillum sedimenti</name>
    <dbReference type="NCBI Taxonomy" id="2320865"/>
    <lineage>
        <taxon>Bacteria</taxon>
        <taxon>Pseudomonadati</taxon>
        <taxon>Pseudomonadota</taxon>
        <taxon>Betaproteobacteria</taxon>
        <taxon>Burkholderiales</taxon>
        <taxon>Oxalobacteraceae</taxon>
        <taxon>Noviherbaspirillum</taxon>
    </lineage>
</organism>
<protein>
    <submittedName>
        <fullName evidence="1">Uncharacterized protein</fullName>
    </submittedName>
</protein>
<evidence type="ECO:0000313" key="2">
    <source>
        <dbReference type="Proteomes" id="UP000266327"/>
    </source>
</evidence>
<dbReference type="RefSeq" id="WP_119787169.1">
    <property type="nucleotide sequence ID" value="NZ_QYUQ01000002.1"/>
</dbReference>
<dbReference type="EMBL" id="QYUQ01000002">
    <property type="protein sequence ID" value="RJG03681.1"/>
    <property type="molecule type" value="Genomic_DNA"/>
</dbReference>
<dbReference type="AlphaFoldDB" id="A0A3A3G6V5"/>
<name>A0A3A3G6V5_9BURK</name>
<evidence type="ECO:0000313" key="1">
    <source>
        <dbReference type="EMBL" id="RJG03681.1"/>
    </source>
</evidence>
<proteinExistence type="predicted"/>
<sequence>MPLHYFKPDILIATRCEHCGAQRKETLARLYSDARLACAACGKEHTAERMQFRQTVDNTEAMVASLPSWIIQLPAWLRRWRDRRHGANPP</sequence>
<accession>A0A3A3G6V5</accession>
<reference evidence="2" key="1">
    <citation type="submission" date="2018-09" db="EMBL/GenBank/DDBJ databases">
        <authorList>
            <person name="Zhu H."/>
        </authorList>
    </citation>
    <scope>NUCLEOTIDE SEQUENCE [LARGE SCALE GENOMIC DNA]</scope>
    <source>
        <strain evidence="2">K1S02-23</strain>
    </source>
</reference>
<comment type="caution">
    <text evidence="1">The sequence shown here is derived from an EMBL/GenBank/DDBJ whole genome shotgun (WGS) entry which is preliminary data.</text>
</comment>